<evidence type="ECO:0000259" key="1">
    <source>
        <dbReference type="PROSITE" id="PS51340"/>
    </source>
</evidence>
<dbReference type="InterPro" id="IPR052716">
    <property type="entry name" value="MOSC_domain"/>
</dbReference>
<dbReference type="SUPFAM" id="SSF50800">
    <property type="entry name" value="PK beta-barrel domain-like"/>
    <property type="match status" value="1"/>
</dbReference>
<reference evidence="2 3" key="1">
    <citation type="submission" date="2013-07" db="EMBL/GenBank/DDBJ databases">
        <authorList>
            <consortium name="DOE Joint Genome Institute"/>
            <person name="Reeve W."/>
            <person name="Huntemann M."/>
            <person name="Han J."/>
            <person name="Chen A."/>
            <person name="Kyrpides N."/>
            <person name="Mavromatis K."/>
            <person name="Markowitz V."/>
            <person name="Palaniappan K."/>
            <person name="Ivanova N."/>
            <person name="Schaumberg A."/>
            <person name="Pati A."/>
            <person name="Liolios K."/>
            <person name="Nordberg H.P."/>
            <person name="Cantor M.N."/>
            <person name="Hua S.X."/>
            <person name="Woyke T."/>
        </authorList>
    </citation>
    <scope>NUCLEOTIDE SEQUENCE [LARGE SCALE GENOMIC DNA]</scope>
    <source>
        <strain evidence="2 3">DSM 43889</strain>
    </source>
</reference>
<dbReference type="Proteomes" id="UP000791080">
    <property type="component" value="Unassembled WGS sequence"/>
</dbReference>
<evidence type="ECO:0000313" key="2">
    <source>
        <dbReference type="EMBL" id="MCP2331845.1"/>
    </source>
</evidence>
<dbReference type="PANTHER" id="PTHR36930:SF1">
    <property type="entry name" value="MOSC DOMAIN-CONTAINING PROTEIN"/>
    <property type="match status" value="1"/>
</dbReference>
<evidence type="ECO:0000313" key="3">
    <source>
        <dbReference type="Proteomes" id="UP000791080"/>
    </source>
</evidence>
<dbReference type="InterPro" id="IPR005302">
    <property type="entry name" value="MoCF_Sase_C"/>
</dbReference>
<sequence>MSAVVAVSRSATHTFTKPAQRSIRLLTGLGVEGDAHAGTTVRHRSRVAKDPTRPNLRQVHLISQELLGELGELGYRVGPGELGENVTTSGLDLVALPTDTLLVFPGGAAVRVTGLRNPCHQINRFRPGLLGQVIGRDDRGEVVRRAGIMGVVVQGGEIRPGDTITVELPTAPHSPLVVV</sequence>
<keyword evidence="3" id="KW-1185">Reference proteome</keyword>
<gene>
    <name evidence="2" type="ORF">G443_002115</name>
</gene>
<organism evidence="2 3">
    <name type="scientific">Actinoalloteichus caeruleus DSM 43889</name>
    <dbReference type="NCBI Taxonomy" id="1120930"/>
    <lineage>
        <taxon>Bacteria</taxon>
        <taxon>Bacillati</taxon>
        <taxon>Actinomycetota</taxon>
        <taxon>Actinomycetes</taxon>
        <taxon>Pseudonocardiales</taxon>
        <taxon>Pseudonocardiaceae</taxon>
        <taxon>Actinoalloteichus</taxon>
        <taxon>Actinoalloteichus cyanogriseus</taxon>
    </lineage>
</organism>
<feature type="domain" description="MOSC" evidence="1">
    <location>
        <begin position="18"/>
        <end position="167"/>
    </location>
</feature>
<dbReference type="InterPro" id="IPR011037">
    <property type="entry name" value="Pyrv_Knase-like_insert_dom_sf"/>
</dbReference>
<name>A0ABT1JH70_ACTCY</name>
<dbReference type="PROSITE" id="PS51340">
    <property type="entry name" value="MOSC"/>
    <property type="match status" value="1"/>
</dbReference>
<comment type="caution">
    <text evidence="2">The sequence shown here is derived from an EMBL/GenBank/DDBJ whole genome shotgun (WGS) entry which is preliminary data.</text>
</comment>
<accession>A0ABT1JH70</accession>
<protein>
    <submittedName>
        <fullName evidence="2">MOSC domain-containing protein</fullName>
    </submittedName>
</protein>
<proteinExistence type="predicted"/>
<dbReference type="EMBL" id="AUBJ02000001">
    <property type="protein sequence ID" value="MCP2331845.1"/>
    <property type="molecule type" value="Genomic_DNA"/>
</dbReference>
<reference evidence="2 3" key="2">
    <citation type="submission" date="2022-06" db="EMBL/GenBank/DDBJ databases">
        <title>Genomic Encyclopedia of Type Strains, Phase I: the one thousand microbial genomes (KMG-I) project.</title>
        <authorList>
            <person name="Kyrpides N."/>
        </authorList>
    </citation>
    <scope>NUCLEOTIDE SEQUENCE [LARGE SCALE GENOMIC DNA]</scope>
    <source>
        <strain evidence="2 3">DSM 43889</strain>
    </source>
</reference>
<dbReference type="PANTHER" id="PTHR36930">
    <property type="entry name" value="METAL-SULFUR CLUSTER BIOSYNTHESIS PROTEINS YUAD-RELATED"/>
    <property type="match status" value="1"/>
</dbReference>
<dbReference type="RefSeq" id="WP_026418260.1">
    <property type="nucleotide sequence ID" value="NZ_AUBJ02000001.1"/>
</dbReference>
<dbReference type="Gene3D" id="2.40.33.20">
    <property type="entry name" value="PK beta-barrel domain-like"/>
    <property type="match status" value="1"/>
</dbReference>
<dbReference type="Pfam" id="PF03473">
    <property type="entry name" value="MOSC"/>
    <property type="match status" value="1"/>
</dbReference>